<dbReference type="EMBL" id="KV454542">
    <property type="protein sequence ID" value="ODV66748.1"/>
    <property type="molecule type" value="Genomic_DNA"/>
</dbReference>
<sequence length="51" mass="6128">MQLLSSILCSIFMDFLLLVFSTYSYQKREAFVYHTKREKLSFITPKGKDFR</sequence>
<keyword evidence="1" id="KW-0812">Transmembrane</keyword>
<name>A0A1E4RHL1_9ASCO</name>
<protein>
    <submittedName>
        <fullName evidence="2">Uncharacterized protein</fullName>
    </submittedName>
</protein>
<keyword evidence="3" id="KW-1185">Reference proteome</keyword>
<proteinExistence type="predicted"/>
<dbReference type="GeneID" id="30996098"/>
<accession>A0A1E4RHL1</accession>
<gene>
    <name evidence="2" type="ORF">HYPBUDRAFT_153440</name>
</gene>
<dbReference type="Proteomes" id="UP000095085">
    <property type="component" value="Unassembled WGS sequence"/>
</dbReference>
<evidence type="ECO:0000313" key="3">
    <source>
        <dbReference type="Proteomes" id="UP000095085"/>
    </source>
</evidence>
<keyword evidence="1" id="KW-1133">Transmembrane helix</keyword>
<organism evidence="2 3">
    <name type="scientific">Hyphopichia burtonii NRRL Y-1933</name>
    <dbReference type="NCBI Taxonomy" id="984485"/>
    <lineage>
        <taxon>Eukaryota</taxon>
        <taxon>Fungi</taxon>
        <taxon>Dikarya</taxon>
        <taxon>Ascomycota</taxon>
        <taxon>Saccharomycotina</taxon>
        <taxon>Pichiomycetes</taxon>
        <taxon>Debaryomycetaceae</taxon>
        <taxon>Hyphopichia</taxon>
    </lineage>
</organism>
<keyword evidence="1" id="KW-0472">Membrane</keyword>
<dbReference type="AlphaFoldDB" id="A0A1E4RHL1"/>
<evidence type="ECO:0000256" key="1">
    <source>
        <dbReference type="SAM" id="Phobius"/>
    </source>
</evidence>
<evidence type="ECO:0000313" key="2">
    <source>
        <dbReference type="EMBL" id="ODV66748.1"/>
    </source>
</evidence>
<feature type="transmembrane region" description="Helical" evidence="1">
    <location>
        <begin position="7"/>
        <end position="25"/>
    </location>
</feature>
<dbReference type="RefSeq" id="XP_020075815.1">
    <property type="nucleotide sequence ID" value="XM_020221549.1"/>
</dbReference>
<reference evidence="3" key="1">
    <citation type="submission" date="2016-05" db="EMBL/GenBank/DDBJ databases">
        <title>Comparative genomics of biotechnologically important yeasts.</title>
        <authorList>
            <consortium name="DOE Joint Genome Institute"/>
            <person name="Riley R."/>
            <person name="Haridas S."/>
            <person name="Wolfe K.H."/>
            <person name="Lopes M.R."/>
            <person name="Hittinger C.T."/>
            <person name="Goker M."/>
            <person name="Salamov A."/>
            <person name="Wisecaver J."/>
            <person name="Long T.M."/>
            <person name="Aerts A.L."/>
            <person name="Barry K."/>
            <person name="Choi C."/>
            <person name="Clum A."/>
            <person name="Coughlan A.Y."/>
            <person name="Deshpande S."/>
            <person name="Douglass A.P."/>
            <person name="Hanson S.J."/>
            <person name="Klenk H.-P."/>
            <person name="Labutti K."/>
            <person name="Lapidus A."/>
            <person name="Lindquist E."/>
            <person name="Lipzen A."/>
            <person name="Meier-Kolthoff J.P."/>
            <person name="Ohm R.A."/>
            <person name="Otillar R.P."/>
            <person name="Pangilinan J."/>
            <person name="Peng Y."/>
            <person name="Rokas A."/>
            <person name="Rosa C.A."/>
            <person name="Scheuner C."/>
            <person name="Sibirny A.A."/>
            <person name="Slot J.C."/>
            <person name="Stielow J.B."/>
            <person name="Sun H."/>
            <person name="Kurtzman C.P."/>
            <person name="Blackwell M."/>
            <person name="Grigoriev I.V."/>
            <person name="Jeffries T.W."/>
        </authorList>
    </citation>
    <scope>NUCLEOTIDE SEQUENCE [LARGE SCALE GENOMIC DNA]</scope>
    <source>
        <strain evidence="3">NRRL Y-1933</strain>
    </source>
</reference>